<dbReference type="SUPFAM" id="SSF53067">
    <property type="entry name" value="Actin-like ATPase domain"/>
    <property type="match status" value="2"/>
</dbReference>
<dbReference type="InterPro" id="IPR043129">
    <property type="entry name" value="ATPase_NBD"/>
</dbReference>
<dbReference type="Gene3D" id="3.30.420.40">
    <property type="match status" value="1"/>
</dbReference>
<dbReference type="AlphaFoldDB" id="A0A5C3KU44"/>
<evidence type="ECO:0000313" key="1">
    <source>
        <dbReference type="EMBL" id="TFK19368.1"/>
    </source>
</evidence>
<keyword evidence="2" id="KW-1185">Reference proteome</keyword>
<dbReference type="PANTHER" id="PTHR14187">
    <property type="entry name" value="ALPHA KINASE/ELONGATION FACTOR 2 KINASE"/>
    <property type="match status" value="1"/>
</dbReference>
<proteinExistence type="predicted"/>
<sequence>MRARSAYAGPRRKLLLAFDVGTTYSGISYSILDPGQVPEIKGVTKYPAQDHISGASKIPSLIYYNKDGKVVAVGAEAKCEGIAEQASESSWSRAEWFKLHLRPKSQKSTEFTGQVPPLPHGKTVVNILADFLRYLLQCASNYIQETHPNGSELWKQVKDDIHYVLSHPNGWEGFQRQEMRDASVIAGLVPDRVAAHSRITFVTEGEASLHFAIHNGLPPGAIQNQEGVVIVDAGGGTIDFSAYASVGGPSAAEPSFEEIAVPQCHLHGSLSVTFNARDFLEAFLSESDFLEDLDHIIDCFDKTTKLRFRNNQESQYIKFGSTRDNDPHCNIRIGQLKLEGSDVALFFAPSVRCVVSAVLEQRKTCHKPISHVVLVGGFSASDWLFHQVSQALTPKGLNVIRPDSHVNKAVSDGAISFYLDHFVRTRVAKFTYGQFCTLKYNPQDPEHAQRSSDVFTSYAGEQRLSGSFDVILKKNTQIHETKEFREDYCRKSVDKAFFKSVPFRIFCYRGKNPNPKWQSDEPDKYTLLCTIEMDFSHLNLPLRYGTQGSSVSAYYQLDYGVIISFGLTELKAQIAWEESGKEHRSPAKIIYDPDITQSSGR</sequence>
<reference evidence="1 2" key="1">
    <citation type="journal article" date="2019" name="Nat. Ecol. Evol.">
        <title>Megaphylogeny resolves global patterns of mushroom evolution.</title>
        <authorList>
            <person name="Varga T."/>
            <person name="Krizsan K."/>
            <person name="Foldi C."/>
            <person name="Dima B."/>
            <person name="Sanchez-Garcia M."/>
            <person name="Sanchez-Ramirez S."/>
            <person name="Szollosi G.J."/>
            <person name="Szarkandi J.G."/>
            <person name="Papp V."/>
            <person name="Albert L."/>
            <person name="Andreopoulos W."/>
            <person name="Angelini C."/>
            <person name="Antonin V."/>
            <person name="Barry K.W."/>
            <person name="Bougher N.L."/>
            <person name="Buchanan P."/>
            <person name="Buyck B."/>
            <person name="Bense V."/>
            <person name="Catcheside P."/>
            <person name="Chovatia M."/>
            <person name="Cooper J."/>
            <person name="Damon W."/>
            <person name="Desjardin D."/>
            <person name="Finy P."/>
            <person name="Geml J."/>
            <person name="Haridas S."/>
            <person name="Hughes K."/>
            <person name="Justo A."/>
            <person name="Karasinski D."/>
            <person name="Kautmanova I."/>
            <person name="Kiss B."/>
            <person name="Kocsube S."/>
            <person name="Kotiranta H."/>
            <person name="LaButti K.M."/>
            <person name="Lechner B.E."/>
            <person name="Liimatainen K."/>
            <person name="Lipzen A."/>
            <person name="Lukacs Z."/>
            <person name="Mihaltcheva S."/>
            <person name="Morgado L.N."/>
            <person name="Niskanen T."/>
            <person name="Noordeloos M.E."/>
            <person name="Ohm R.A."/>
            <person name="Ortiz-Santana B."/>
            <person name="Ovrebo C."/>
            <person name="Racz N."/>
            <person name="Riley R."/>
            <person name="Savchenko A."/>
            <person name="Shiryaev A."/>
            <person name="Soop K."/>
            <person name="Spirin V."/>
            <person name="Szebenyi C."/>
            <person name="Tomsovsky M."/>
            <person name="Tulloss R.E."/>
            <person name="Uehling J."/>
            <person name="Grigoriev I.V."/>
            <person name="Vagvolgyi C."/>
            <person name="Papp T."/>
            <person name="Martin F.M."/>
            <person name="Miettinen O."/>
            <person name="Hibbett D.S."/>
            <person name="Nagy L.G."/>
        </authorList>
    </citation>
    <scope>NUCLEOTIDE SEQUENCE [LARGE SCALE GENOMIC DNA]</scope>
    <source>
        <strain evidence="1 2">CBS 121175</strain>
    </source>
</reference>
<dbReference type="PANTHER" id="PTHR14187:SF5">
    <property type="entry name" value="HEAT SHOCK 70 KDA PROTEIN 12A"/>
    <property type="match status" value="1"/>
</dbReference>
<accession>A0A5C3KU44</accession>
<dbReference type="CDD" id="cd10170">
    <property type="entry name" value="ASKHA_NBD_HSP70"/>
    <property type="match status" value="1"/>
</dbReference>
<name>A0A5C3KU44_COPMA</name>
<organism evidence="1 2">
    <name type="scientific">Coprinopsis marcescibilis</name>
    <name type="common">Agaric fungus</name>
    <name type="synonym">Psathyrella marcescibilis</name>
    <dbReference type="NCBI Taxonomy" id="230819"/>
    <lineage>
        <taxon>Eukaryota</taxon>
        <taxon>Fungi</taxon>
        <taxon>Dikarya</taxon>
        <taxon>Basidiomycota</taxon>
        <taxon>Agaricomycotina</taxon>
        <taxon>Agaricomycetes</taxon>
        <taxon>Agaricomycetidae</taxon>
        <taxon>Agaricales</taxon>
        <taxon>Agaricineae</taxon>
        <taxon>Psathyrellaceae</taxon>
        <taxon>Coprinopsis</taxon>
    </lineage>
</organism>
<protein>
    <recommendedName>
        <fullName evidence="3">Actin-like ATPase domain-containing protein</fullName>
    </recommendedName>
</protein>
<dbReference type="OrthoDB" id="2963168at2759"/>
<dbReference type="STRING" id="230819.A0A5C3KU44"/>
<gene>
    <name evidence="1" type="ORF">FA15DRAFT_674490</name>
</gene>
<dbReference type="Proteomes" id="UP000307440">
    <property type="component" value="Unassembled WGS sequence"/>
</dbReference>
<evidence type="ECO:0000313" key="2">
    <source>
        <dbReference type="Proteomes" id="UP000307440"/>
    </source>
</evidence>
<dbReference type="EMBL" id="ML210344">
    <property type="protein sequence ID" value="TFK19368.1"/>
    <property type="molecule type" value="Genomic_DNA"/>
</dbReference>
<evidence type="ECO:0008006" key="3">
    <source>
        <dbReference type="Google" id="ProtNLM"/>
    </source>
</evidence>